<dbReference type="EMBL" id="OFSQ01000037">
    <property type="protein sequence ID" value="SOY66796.1"/>
    <property type="molecule type" value="Genomic_DNA"/>
</dbReference>
<dbReference type="InterPro" id="IPR018060">
    <property type="entry name" value="HTH_AraC"/>
</dbReference>
<sequence>MPQHIPLVRSASLAGYAELARYYGLNPDSLLRKAGLNPRSLLDPDTPISTVAVRRLLQDSAQAAGVEDFGLQLAMNRRLSNIGPISVVMREAPNVRQALESLCRYMRLINATLSASIEDYEDAVVIRERILDTGRLPVRQSIELVVGVLYRAIEELLGPTWRPRSVCFEHRPPRSATCHKALFGVAVEFNASFNGIVCAARDLAVPIPGNDYRMAPYVRRFLDQALSDSVESATHTVRHVVVAMLPSGRCTSDQVAKHLGVDRRTLHRRLSAEGVSFLSLLQSIRAELASRQILDSDRSLAELADLLGFSSASAFAFWFRKHFGTTVSKWKQRSLAEEGSCLSTPERLA</sequence>
<evidence type="ECO:0000259" key="4">
    <source>
        <dbReference type="PROSITE" id="PS01124"/>
    </source>
</evidence>
<dbReference type="Gene3D" id="1.10.10.60">
    <property type="entry name" value="Homeodomain-like"/>
    <property type="match status" value="1"/>
</dbReference>
<organism evidence="5">
    <name type="scientific">Cupriavidus taiwanensis</name>
    <dbReference type="NCBI Taxonomy" id="164546"/>
    <lineage>
        <taxon>Bacteria</taxon>
        <taxon>Pseudomonadati</taxon>
        <taxon>Pseudomonadota</taxon>
        <taxon>Betaproteobacteria</taxon>
        <taxon>Burkholderiales</taxon>
        <taxon>Burkholderiaceae</taxon>
        <taxon>Cupriavidus</taxon>
    </lineage>
</organism>
<dbReference type="PROSITE" id="PS01124">
    <property type="entry name" value="HTH_ARAC_FAMILY_2"/>
    <property type="match status" value="1"/>
</dbReference>
<dbReference type="Pfam" id="PF12625">
    <property type="entry name" value="Arabinose_bd"/>
    <property type="match status" value="1"/>
</dbReference>
<dbReference type="GO" id="GO:0000976">
    <property type="term" value="F:transcription cis-regulatory region binding"/>
    <property type="evidence" value="ECO:0007669"/>
    <property type="project" value="TreeGrafter"/>
</dbReference>
<dbReference type="GO" id="GO:0005829">
    <property type="term" value="C:cytosol"/>
    <property type="evidence" value="ECO:0007669"/>
    <property type="project" value="TreeGrafter"/>
</dbReference>
<dbReference type="InterPro" id="IPR009057">
    <property type="entry name" value="Homeodomain-like_sf"/>
</dbReference>
<feature type="domain" description="HTH araC/xylS-type" evidence="4">
    <location>
        <begin position="235"/>
        <end position="333"/>
    </location>
</feature>
<dbReference type="InterPro" id="IPR032687">
    <property type="entry name" value="AraC-type_N"/>
</dbReference>
<evidence type="ECO:0000256" key="2">
    <source>
        <dbReference type="ARBA" id="ARBA00023125"/>
    </source>
</evidence>
<dbReference type="RefSeq" id="WP_116358707.1">
    <property type="nucleotide sequence ID" value="NZ_JASNFM010000029.1"/>
</dbReference>
<comment type="caution">
    <text evidence="5">The sequence shown here is derived from an EMBL/GenBank/DDBJ whole genome shotgun (WGS) entry which is preliminary data.</text>
</comment>
<dbReference type="PANTHER" id="PTHR47894:SF4">
    <property type="entry name" value="HTH-TYPE TRANSCRIPTIONAL REGULATOR GADX"/>
    <property type="match status" value="1"/>
</dbReference>
<accession>A0A375CB36</accession>
<evidence type="ECO:0000256" key="3">
    <source>
        <dbReference type="ARBA" id="ARBA00023163"/>
    </source>
</evidence>
<dbReference type="Pfam" id="PF12833">
    <property type="entry name" value="HTH_18"/>
    <property type="match status" value="1"/>
</dbReference>
<keyword evidence="3" id="KW-0804">Transcription</keyword>
<dbReference type="AlphaFoldDB" id="A0A375CB36"/>
<dbReference type="PANTHER" id="PTHR47894">
    <property type="entry name" value="HTH-TYPE TRANSCRIPTIONAL REGULATOR GADX"/>
    <property type="match status" value="1"/>
</dbReference>
<dbReference type="OrthoDB" id="6506763at2"/>
<dbReference type="SUPFAM" id="SSF46689">
    <property type="entry name" value="Homeodomain-like"/>
    <property type="match status" value="1"/>
</dbReference>
<evidence type="ECO:0000256" key="1">
    <source>
        <dbReference type="ARBA" id="ARBA00023015"/>
    </source>
</evidence>
<reference evidence="5" key="1">
    <citation type="submission" date="2018-01" db="EMBL/GenBank/DDBJ databases">
        <authorList>
            <person name="Clerissi C."/>
        </authorList>
    </citation>
    <scope>NUCLEOTIDE SEQUENCE</scope>
    <source>
        <strain evidence="5">Cupriavidus sp. LMG 19464</strain>
    </source>
</reference>
<dbReference type="SMART" id="SM00342">
    <property type="entry name" value="HTH_ARAC"/>
    <property type="match status" value="1"/>
</dbReference>
<evidence type="ECO:0000313" key="5">
    <source>
        <dbReference type="EMBL" id="SOY66796.1"/>
    </source>
</evidence>
<dbReference type="GO" id="GO:0003700">
    <property type="term" value="F:DNA-binding transcription factor activity"/>
    <property type="evidence" value="ECO:0007669"/>
    <property type="project" value="InterPro"/>
</dbReference>
<dbReference type="Proteomes" id="UP000256780">
    <property type="component" value="Chromosome CBM2587_b"/>
</dbReference>
<keyword evidence="2" id="KW-0238">DNA-binding</keyword>
<protein>
    <submittedName>
        <fullName evidence="5">AraC family transcriptional regulator</fullName>
    </submittedName>
</protein>
<keyword evidence="1" id="KW-0805">Transcription regulation</keyword>
<proteinExistence type="predicted"/>
<gene>
    <name evidence="5" type="ORF">CBM2587_B80073</name>
</gene>
<name>A0A375CB36_9BURK</name>